<comment type="caution">
    <text evidence="6">The sequence shown here is derived from an EMBL/GenBank/DDBJ whole genome shotgun (WGS) entry which is preliminary data.</text>
</comment>
<keyword evidence="2" id="KW-0436">Ligase</keyword>
<feature type="region of interest" description="Disordered" evidence="5">
    <location>
        <begin position="142"/>
        <end position="164"/>
    </location>
</feature>
<dbReference type="PANTHER" id="PTHR43107">
    <property type="entry name" value="LONG-CHAIN FATTY ACID TRANSPORT PROTEIN"/>
    <property type="match status" value="1"/>
</dbReference>
<protein>
    <submittedName>
        <fullName evidence="6">Uncharacterized protein</fullName>
    </submittedName>
</protein>
<sequence length="164" mass="18513">MSDSTPVTFGALARQSLRILPEWPQLRRGARNLATLSRDQHRSVGARLASLARSQPQRPFLRFEDRAWTYAEFARLPKYAVPLFIRLRTEQEVTSTFKYRKVDLKRQGFDPAEVGEPLNALFDRERGYEPLDGAAHIGILQPPGTTAPGLIGKAPQSKQSPRFV</sequence>
<organism evidence="6 7">
    <name type="scientific">Banduia mediterranea</name>
    <dbReference type="NCBI Taxonomy" id="3075609"/>
    <lineage>
        <taxon>Bacteria</taxon>
        <taxon>Pseudomonadati</taxon>
        <taxon>Pseudomonadota</taxon>
        <taxon>Gammaproteobacteria</taxon>
        <taxon>Nevskiales</taxon>
        <taxon>Algiphilaceae</taxon>
        <taxon>Banduia</taxon>
    </lineage>
</organism>
<dbReference type="RefSeq" id="WP_311364985.1">
    <property type="nucleotide sequence ID" value="NZ_JAVRIC010000011.1"/>
</dbReference>
<evidence type="ECO:0000256" key="1">
    <source>
        <dbReference type="ARBA" id="ARBA00006432"/>
    </source>
</evidence>
<comment type="similarity">
    <text evidence="1">Belongs to the ATP-dependent AMP-binding enzyme family.</text>
</comment>
<evidence type="ECO:0000256" key="5">
    <source>
        <dbReference type="SAM" id="MobiDB-lite"/>
    </source>
</evidence>
<reference evidence="6 7" key="1">
    <citation type="submission" date="2023-09" db="EMBL/GenBank/DDBJ databases">
        <authorList>
            <person name="Rey-Velasco X."/>
        </authorList>
    </citation>
    <scope>NUCLEOTIDE SEQUENCE [LARGE SCALE GENOMIC DNA]</scope>
    <source>
        <strain evidence="6 7">W345</strain>
    </source>
</reference>
<evidence type="ECO:0000256" key="3">
    <source>
        <dbReference type="ARBA" id="ARBA00022741"/>
    </source>
</evidence>
<keyword evidence="7" id="KW-1185">Reference proteome</keyword>
<evidence type="ECO:0000256" key="2">
    <source>
        <dbReference type="ARBA" id="ARBA00022598"/>
    </source>
</evidence>
<gene>
    <name evidence="6" type="ORF">RM530_09490</name>
</gene>
<keyword evidence="4" id="KW-0067">ATP-binding</keyword>
<dbReference type="PANTHER" id="PTHR43107:SF15">
    <property type="entry name" value="FATTY ACID TRANSPORT PROTEIN 3, ISOFORM A"/>
    <property type="match status" value="1"/>
</dbReference>
<dbReference type="Proteomes" id="UP001254608">
    <property type="component" value="Unassembled WGS sequence"/>
</dbReference>
<proteinExistence type="inferred from homology"/>
<dbReference type="EMBL" id="JAVRIC010000011">
    <property type="protein sequence ID" value="MDT0497593.1"/>
    <property type="molecule type" value="Genomic_DNA"/>
</dbReference>
<keyword evidence="3" id="KW-0547">Nucleotide-binding</keyword>
<evidence type="ECO:0000313" key="7">
    <source>
        <dbReference type="Proteomes" id="UP001254608"/>
    </source>
</evidence>
<evidence type="ECO:0000313" key="6">
    <source>
        <dbReference type="EMBL" id="MDT0497593.1"/>
    </source>
</evidence>
<evidence type="ECO:0000256" key="4">
    <source>
        <dbReference type="ARBA" id="ARBA00022840"/>
    </source>
</evidence>
<accession>A0ABU2WJ68</accession>
<name>A0ABU2WJ68_9GAMM</name>